<protein>
    <submittedName>
        <fullName evidence="1">Uncharacterized protein</fullName>
    </submittedName>
</protein>
<evidence type="ECO:0000313" key="1">
    <source>
        <dbReference type="EMBL" id="ROT39298.1"/>
    </source>
</evidence>
<proteinExistence type="predicted"/>
<reference evidence="1 2" key="1">
    <citation type="journal article" date="2018" name="Mol. Ecol.">
        <title>The obligate alkalophilic soda-lake fungus Sodiomyces alkalinus has shifted to a protein diet.</title>
        <authorList>
            <person name="Grum-Grzhimaylo A.A."/>
            <person name="Falkoski D.L."/>
            <person name="van den Heuvel J."/>
            <person name="Valero-Jimenez C.A."/>
            <person name="Min B."/>
            <person name="Choi I.G."/>
            <person name="Lipzen A."/>
            <person name="Daum C.G."/>
            <person name="Aanen D.K."/>
            <person name="Tsang A."/>
            <person name="Henrissat B."/>
            <person name="Bilanenko E.N."/>
            <person name="de Vries R.P."/>
            <person name="van Kan J.A.L."/>
            <person name="Grigoriev I.V."/>
            <person name="Debets A.J.M."/>
        </authorList>
    </citation>
    <scope>NUCLEOTIDE SEQUENCE [LARGE SCALE GENOMIC DNA]</scope>
    <source>
        <strain evidence="1 2">F11</strain>
    </source>
</reference>
<evidence type="ECO:0000313" key="2">
    <source>
        <dbReference type="Proteomes" id="UP000272025"/>
    </source>
</evidence>
<sequence length="236" mass="26273">MGVRMWSPHDTTFDWNDEVMLQYRTPRHLPASAAVERGPAIDISQSWFVPNIRQPGPPPLILRSEPHSTTSVSDGLLDLGAGSPAISISTRNHQSCHPKHLRKTRVFVKDWTGDAAGMDQERPMSQEGKKRPILPLHMEAKAQGRWEEAEKLEVEGREEEALALMQDCIDRLKKKLEGWYKQSSATGGLPNESSNEDGSDCAELIALLHDMAVSSHLQMAFNVFPHYGYSGEYAGG</sequence>
<name>A0A3N2PXV4_SODAK</name>
<dbReference type="Proteomes" id="UP000272025">
    <property type="component" value="Unassembled WGS sequence"/>
</dbReference>
<dbReference type="GeneID" id="39582636"/>
<gene>
    <name evidence="1" type="ORF">SODALDRAFT_359179</name>
</gene>
<accession>A0A3N2PXV4</accession>
<dbReference type="AlphaFoldDB" id="A0A3N2PXV4"/>
<keyword evidence="2" id="KW-1185">Reference proteome</keyword>
<organism evidence="1 2">
    <name type="scientific">Sodiomyces alkalinus (strain CBS 110278 / VKM F-3762 / F11)</name>
    <name type="common">Alkaliphilic filamentous fungus</name>
    <dbReference type="NCBI Taxonomy" id="1314773"/>
    <lineage>
        <taxon>Eukaryota</taxon>
        <taxon>Fungi</taxon>
        <taxon>Dikarya</taxon>
        <taxon>Ascomycota</taxon>
        <taxon>Pezizomycotina</taxon>
        <taxon>Sordariomycetes</taxon>
        <taxon>Hypocreomycetidae</taxon>
        <taxon>Glomerellales</taxon>
        <taxon>Plectosphaerellaceae</taxon>
        <taxon>Sodiomyces</taxon>
    </lineage>
</organism>
<dbReference type="RefSeq" id="XP_028467104.1">
    <property type="nucleotide sequence ID" value="XM_028614158.1"/>
</dbReference>
<dbReference type="EMBL" id="ML119054">
    <property type="protein sequence ID" value="ROT39298.1"/>
    <property type="molecule type" value="Genomic_DNA"/>
</dbReference>